<proteinExistence type="predicted"/>
<evidence type="ECO:0000313" key="1">
    <source>
        <dbReference type="EMBL" id="OMH41093.1"/>
    </source>
</evidence>
<protein>
    <submittedName>
        <fullName evidence="1">Uncharacterized protein</fullName>
    </submittedName>
</protein>
<dbReference type="EMBL" id="MOEN01000004">
    <property type="protein sequence ID" value="OMH41093.1"/>
    <property type="molecule type" value="Genomic_DNA"/>
</dbReference>
<accession>A0A1R1MMV6</accession>
<gene>
    <name evidence="1" type="ORF">BLW93_01880</name>
</gene>
<dbReference type="AlphaFoldDB" id="A0A1R1MMV6"/>
<organism evidence="1 2">
    <name type="scientific">Desulfurobacterium indicum</name>
    <dbReference type="NCBI Taxonomy" id="1914305"/>
    <lineage>
        <taxon>Bacteria</taxon>
        <taxon>Pseudomonadati</taxon>
        <taxon>Aquificota</taxon>
        <taxon>Aquificia</taxon>
        <taxon>Desulfurobacteriales</taxon>
        <taxon>Desulfurobacteriaceae</taxon>
        <taxon>Desulfurobacterium</taxon>
    </lineage>
</organism>
<keyword evidence="2" id="KW-1185">Reference proteome</keyword>
<dbReference type="OrthoDB" id="11288at2"/>
<reference evidence="1 2" key="1">
    <citation type="submission" date="2016-10" db="EMBL/GenBank/DDBJ databases">
        <title>Genome sequence of a sulfur-reducing bacterium Desulfurobacterium indicum K6013.</title>
        <authorList>
            <person name="Cao J."/>
            <person name="Shao Z."/>
            <person name="Alain K."/>
            <person name="Jebbar M."/>
        </authorList>
    </citation>
    <scope>NUCLEOTIDE SEQUENCE [LARGE SCALE GENOMIC DNA]</scope>
    <source>
        <strain evidence="1 2">K6013</strain>
    </source>
</reference>
<dbReference type="Proteomes" id="UP000187408">
    <property type="component" value="Unassembled WGS sequence"/>
</dbReference>
<dbReference type="STRING" id="1914305.BLW93_01880"/>
<evidence type="ECO:0000313" key="2">
    <source>
        <dbReference type="Proteomes" id="UP000187408"/>
    </source>
</evidence>
<comment type="caution">
    <text evidence="1">The sequence shown here is derived from an EMBL/GenBank/DDBJ whole genome shotgun (WGS) entry which is preliminary data.</text>
</comment>
<dbReference type="RefSeq" id="WP_076712422.1">
    <property type="nucleotide sequence ID" value="NZ_MOEN01000004.1"/>
</dbReference>
<sequence length="263" mass="31057">MNRFSCYVDVERFLGEPVKELAQFLCCLRRGKRFETILLVARFLEKVNKVGDFYSFKNSPKKSKFLKELPLSDEDKEILWKLISRFFLKHCENSSGVEIPQNDLISLRKGRLFEEIVYRIGLAKRWKVDLVSMHCQPMLNGRKVEIKCGDKTISGKNLDVVFWGKDYIEGYECKSNVAFFIQLGMGHSERARKIRDKIRYLNQLAKFLKRHFREAEITLASFAPDRSYEKFIPVIKKWIVKCGEDDRIHFKIKTIEEILKEVE</sequence>
<name>A0A1R1MMV6_9BACT</name>